<evidence type="ECO:0000313" key="4">
    <source>
        <dbReference type="Proteomes" id="UP000294823"/>
    </source>
</evidence>
<dbReference type="Pfam" id="PF01527">
    <property type="entry name" value="HTH_Tnp_1"/>
    <property type="match status" value="1"/>
</dbReference>
<dbReference type="InterPro" id="IPR009057">
    <property type="entry name" value="Homeodomain-like_sf"/>
</dbReference>
<evidence type="ECO:0000256" key="2">
    <source>
        <dbReference type="SAM" id="MobiDB-lite"/>
    </source>
</evidence>
<dbReference type="Proteomes" id="UP000294823">
    <property type="component" value="Unassembled WGS sequence"/>
</dbReference>
<sequence>MGRDEVPMKYSDERREAILKKLLPPHNRTVAEVAQEEGISAATLYNWRKKARQAGRLLPDQSDDPEGWSSQDKFHAVLETAALSEAERAEYCRQRGLYPEQIQRWRASCEGANDRSDAATKQQSEARKAERQENKELKRELRRKEAALAETAALLTLRKKARAIWGTRTNDQHHRSPGRHTADR</sequence>
<reference evidence="3 4" key="1">
    <citation type="submission" date="2019-03" db="EMBL/GenBank/DDBJ databases">
        <title>Halomonas marinisediminis sp. nov., a moderately halophilic bacterium isolated from the Bohai Gulf.</title>
        <authorList>
            <person name="Ji X."/>
        </authorList>
    </citation>
    <scope>NUCLEOTIDE SEQUENCE [LARGE SCALE GENOMIC DNA]</scope>
    <source>
        <strain evidence="3 4">204</strain>
    </source>
</reference>
<organism evidence="3 4">
    <name type="scientific">Halomonas marinisediminis</name>
    <dbReference type="NCBI Taxonomy" id="2546095"/>
    <lineage>
        <taxon>Bacteria</taxon>
        <taxon>Pseudomonadati</taxon>
        <taxon>Pseudomonadota</taxon>
        <taxon>Gammaproteobacteria</taxon>
        <taxon>Oceanospirillales</taxon>
        <taxon>Halomonadaceae</taxon>
        <taxon>Halomonas</taxon>
    </lineage>
</organism>
<feature type="region of interest" description="Disordered" evidence="2">
    <location>
        <begin position="162"/>
        <end position="184"/>
    </location>
</feature>
<keyword evidence="4" id="KW-1185">Reference proteome</keyword>
<feature type="region of interest" description="Disordered" evidence="2">
    <location>
        <begin position="109"/>
        <end position="142"/>
    </location>
</feature>
<comment type="caution">
    <text evidence="3">The sequence shown here is derived from an EMBL/GenBank/DDBJ whole genome shotgun (WGS) entry which is preliminary data.</text>
</comment>
<accession>A0ABY2D9Y8</accession>
<feature type="compositionally biased region" description="Basic and acidic residues" evidence="2">
    <location>
        <begin position="170"/>
        <end position="184"/>
    </location>
</feature>
<evidence type="ECO:0008006" key="5">
    <source>
        <dbReference type="Google" id="ProtNLM"/>
    </source>
</evidence>
<proteinExistence type="inferred from homology"/>
<evidence type="ECO:0000256" key="1">
    <source>
        <dbReference type="ARBA" id="ARBA00009964"/>
    </source>
</evidence>
<dbReference type="SUPFAM" id="SSF46689">
    <property type="entry name" value="Homeodomain-like"/>
    <property type="match status" value="1"/>
</dbReference>
<evidence type="ECO:0000313" key="3">
    <source>
        <dbReference type="EMBL" id="TDB02875.1"/>
    </source>
</evidence>
<dbReference type="InterPro" id="IPR002514">
    <property type="entry name" value="Transposase_8"/>
</dbReference>
<comment type="similarity">
    <text evidence="1">Belongs to the transposase 8 family.</text>
</comment>
<dbReference type="EMBL" id="SLTR01000008">
    <property type="protein sequence ID" value="TDB02875.1"/>
    <property type="molecule type" value="Genomic_DNA"/>
</dbReference>
<protein>
    <recommendedName>
        <fullName evidence="5">Transposase</fullName>
    </recommendedName>
</protein>
<feature type="compositionally biased region" description="Basic and acidic residues" evidence="2">
    <location>
        <begin position="112"/>
        <end position="142"/>
    </location>
</feature>
<gene>
    <name evidence="3" type="ORF">E0702_07570</name>
</gene>
<name>A0ABY2D9Y8_9GAMM</name>